<keyword evidence="10" id="KW-1185">Reference proteome</keyword>
<dbReference type="GO" id="GO:0005886">
    <property type="term" value="C:plasma membrane"/>
    <property type="evidence" value="ECO:0007669"/>
    <property type="project" value="UniProtKB-SubCell"/>
</dbReference>
<gene>
    <name evidence="9" type="primary">proP</name>
    <name evidence="9" type="ORF">NMY3_02839</name>
</gene>
<feature type="transmembrane region" description="Helical" evidence="7">
    <location>
        <begin position="85"/>
        <end position="103"/>
    </location>
</feature>
<organism evidence="9 10">
    <name type="scientific">Candidatus Nitrosocosmicus oleophilus</name>
    <dbReference type="NCBI Taxonomy" id="1353260"/>
    <lineage>
        <taxon>Archaea</taxon>
        <taxon>Nitrososphaerota</taxon>
        <taxon>Nitrososphaeria</taxon>
        <taxon>Nitrososphaerales</taxon>
        <taxon>Nitrososphaeraceae</taxon>
        <taxon>Candidatus Nitrosocosmicus</taxon>
    </lineage>
</organism>
<keyword evidence="6 7" id="KW-0472">Membrane</keyword>
<dbReference type="GO" id="GO:0022857">
    <property type="term" value="F:transmembrane transporter activity"/>
    <property type="evidence" value="ECO:0007669"/>
    <property type="project" value="InterPro"/>
</dbReference>
<dbReference type="EMBL" id="CP012850">
    <property type="protein sequence ID" value="ALI37028.1"/>
    <property type="molecule type" value="Genomic_DNA"/>
</dbReference>
<dbReference type="SUPFAM" id="SSF103473">
    <property type="entry name" value="MFS general substrate transporter"/>
    <property type="match status" value="1"/>
</dbReference>
<evidence type="ECO:0000256" key="7">
    <source>
        <dbReference type="SAM" id="Phobius"/>
    </source>
</evidence>
<dbReference type="GeneID" id="60422736"/>
<evidence type="ECO:0000256" key="6">
    <source>
        <dbReference type="ARBA" id="ARBA00023136"/>
    </source>
</evidence>
<name>A0A654LZY7_9ARCH</name>
<evidence type="ECO:0000313" key="10">
    <source>
        <dbReference type="Proteomes" id="UP000058925"/>
    </source>
</evidence>
<evidence type="ECO:0000256" key="3">
    <source>
        <dbReference type="ARBA" id="ARBA00022475"/>
    </source>
</evidence>
<feature type="transmembrane region" description="Helical" evidence="7">
    <location>
        <begin position="185"/>
        <end position="204"/>
    </location>
</feature>
<feature type="transmembrane region" description="Helical" evidence="7">
    <location>
        <begin position="109"/>
        <end position="129"/>
    </location>
</feature>
<evidence type="ECO:0000259" key="8">
    <source>
        <dbReference type="PROSITE" id="PS50850"/>
    </source>
</evidence>
<feature type="transmembrane region" description="Helical" evidence="7">
    <location>
        <begin position="278"/>
        <end position="299"/>
    </location>
</feature>
<sequence length="435" mass="48031">MHLKTGLSKEQQTIVFASWFGWALDGYDLVLMLFVISSVNQLFFSDNSAMSLLATFATYIIALVMRPIGGALFGNFGDKYGRKKTMMVTIVGFSIVTFATGLLPTWQTVGIVAPILLIFLRFVQGLFAGGEWASGSVITMEMVPKKTRGLLSGFVQSGYSFGFVLASVMYLLVLNIFPNDEFVEIGWRILFFTGLIPGLLALIIRVKMVESEVWLESKEQRKEIHKTPLKNILSDRVQRKRIFLALIIMTGLMYSYYTSIGFMPVFLENYVEINKNDVAIIMIEVTVAALLGTVFTGLVSQIIGRMKIITIFAIASILLSVPLLYGLFISTNIHEKIFFASLLIFLSATAFGPMPAFLSERFPTEIRNTASGLVYNGGLIIGSWSPIVAISLLSNTKSLSPILIPLVLALNISIGAIILLIGSRLNPDTREVNLN</sequence>
<dbReference type="PANTHER" id="PTHR43045:SF1">
    <property type="entry name" value="SHIKIMATE TRANSPORTER"/>
    <property type="match status" value="1"/>
</dbReference>
<dbReference type="PROSITE" id="PS50850">
    <property type="entry name" value="MFS"/>
    <property type="match status" value="1"/>
</dbReference>
<feature type="transmembrane region" description="Helical" evidence="7">
    <location>
        <begin position="370"/>
        <end position="393"/>
    </location>
</feature>
<evidence type="ECO:0000256" key="1">
    <source>
        <dbReference type="ARBA" id="ARBA00004651"/>
    </source>
</evidence>
<dbReference type="InterPro" id="IPR020846">
    <property type="entry name" value="MFS_dom"/>
</dbReference>
<accession>A0A654LZY7</accession>
<dbReference type="InterPro" id="IPR011701">
    <property type="entry name" value="MFS"/>
</dbReference>
<keyword evidence="3" id="KW-1003">Cell membrane</keyword>
<dbReference type="KEGG" id="taa:NMY3_02839"/>
<feature type="transmembrane region" description="Helical" evidence="7">
    <location>
        <begin position="150"/>
        <end position="173"/>
    </location>
</feature>
<dbReference type="Pfam" id="PF07690">
    <property type="entry name" value="MFS_1"/>
    <property type="match status" value="1"/>
</dbReference>
<protein>
    <submittedName>
        <fullName evidence="9">Proline/betaine transporter</fullName>
    </submittedName>
</protein>
<feature type="domain" description="Major facilitator superfamily (MFS) profile" evidence="8">
    <location>
        <begin position="14"/>
        <end position="430"/>
    </location>
</feature>
<dbReference type="InterPro" id="IPR005829">
    <property type="entry name" value="Sugar_transporter_CS"/>
</dbReference>
<keyword evidence="5 7" id="KW-1133">Transmembrane helix</keyword>
<dbReference type="InterPro" id="IPR036259">
    <property type="entry name" value="MFS_trans_sf"/>
</dbReference>
<keyword evidence="4 7" id="KW-0812">Transmembrane</keyword>
<feature type="transmembrane region" description="Helical" evidence="7">
    <location>
        <begin position="337"/>
        <end position="358"/>
    </location>
</feature>
<evidence type="ECO:0000256" key="2">
    <source>
        <dbReference type="ARBA" id="ARBA00022448"/>
    </source>
</evidence>
<feature type="transmembrane region" description="Helical" evidence="7">
    <location>
        <begin position="12"/>
        <end position="36"/>
    </location>
</feature>
<evidence type="ECO:0000256" key="4">
    <source>
        <dbReference type="ARBA" id="ARBA00022692"/>
    </source>
</evidence>
<proteinExistence type="predicted"/>
<dbReference type="Proteomes" id="UP000058925">
    <property type="component" value="Chromosome"/>
</dbReference>
<dbReference type="AlphaFoldDB" id="A0A654LZY7"/>
<dbReference type="PROSITE" id="PS00217">
    <property type="entry name" value="SUGAR_TRANSPORT_2"/>
    <property type="match status" value="1"/>
</dbReference>
<comment type="subcellular location">
    <subcellularLocation>
        <location evidence="1">Cell membrane</location>
        <topology evidence="1">Multi-pass membrane protein</topology>
    </subcellularLocation>
</comment>
<feature type="transmembrane region" description="Helical" evidence="7">
    <location>
        <begin position="399"/>
        <end position="421"/>
    </location>
</feature>
<dbReference type="RefSeq" id="WP_196816187.1">
    <property type="nucleotide sequence ID" value="NZ_CP012850.1"/>
</dbReference>
<keyword evidence="2" id="KW-0813">Transport</keyword>
<feature type="transmembrane region" description="Helical" evidence="7">
    <location>
        <begin position="242"/>
        <end position="266"/>
    </location>
</feature>
<reference evidence="10" key="1">
    <citation type="submission" date="2015-10" db="EMBL/GenBank/DDBJ databases">
        <title>Niche specialization of a soil ammonia-oxidizing archaeon, Candidatus Nitrosocosmicus oleophilus.</title>
        <authorList>
            <person name="Jung M.-Y."/>
            <person name="Rhee S.-K."/>
        </authorList>
    </citation>
    <scope>NUCLEOTIDE SEQUENCE [LARGE SCALE GENOMIC DNA]</scope>
    <source>
        <strain evidence="10">MY3</strain>
    </source>
</reference>
<feature type="transmembrane region" description="Helical" evidence="7">
    <location>
        <begin position="48"/>
        <end position="73"/>
    </location>
</feature>
<dbReference type="OrthoDB" id="117970at2157"/>
<dbReference type="PANTHER" id="PTHR43045">
    <property type="entry name" value="SHIKIMATE TRANSPORTER"/>
    <property type="match status" value="1"/>
</dbReference>
<dbReference type="Gene3D" id="1.20.1250.20">
    <property type="entry name" value="MFS general substrate transporter like domains"/>
    <property type="match status" value="2"/>
</dbReference>
<evidence type="ECO:0000256" key="5">
    <source>
        <dbReference type="ARBA" id="ARBA00022989"/>
    </source>
</evidence>
<evidence type="ECO:0000313" key="9">
    <source>
        <dbReference type="EMBL" id="ALI37028.1"/>
    </source>
</evidence>
<feature type="transmembrane region" description="Helical" evidence="7">
    <location>
        <begin position="311"/>
        <end position="331"/>
    </location>
</feature>